<dbReference type="EMBL" id="JAWONS010000028">
    <property type="protein sequence ID" value="MDW2796258.1"/>
    <property type="molecule type" value="Genomic_DNA"/>
</dbReference>
<keyword evidence="2 5" id="KW-0812">Transmembrane</keyword>
<reference evidence="7 8" key="1">
    <citation type="submission" date="2023-10" db="EMBL/GenBank/DDBJ databases">
        <title>A novel Glycoside Hydrolase 43-Like Enzyme from Clostrdium boliviensis is an Endo-xylanase, and a Candidate for Xylooligosaccharides Production from Different Xylan Substrates.</title>
        <authorList>
            <person name="Alvarez M.T."/>
            <person name="Rocabado-Villegas L.R."/>
            <person name="Salas-Veizaga D.M."/>
            <person name="Linares-Pasten J.A."/>
            <person name="Gudmundsdottir E.E."/>
            <person name="Hreggvidsson G.O."/>
            <person name="Adlercreutz P."/>
            <person name="Nordberg Karlsson E."/>
        </authorList>
    </citation>
    <scope>NUCLEOTIDE SEQUENCE [LARGE SCALE GENOMIC DNA]</scope>
    <source>
        <strain evidence="7 8">E-1</strain>
    </source>
</reference>
<dbReference type="SUPFAM" id="SSF90123">
    <property type="entry name" value="ABC transporter transmembrane region"/>
    <property type="match status" value="1"/>
</dbReference>
<organism evidence="7 8">
    <name type="scientific">Clostridium boliviensis</name>
    <dbReference type="NCBI Taxonomy" id="318465"/>
    <lineage>
        <taxon>Bacteria</taxon>
        <taxon>Bacillati</taxon>
        <taxon>Bacillota</taxon>
        <taxon>Clostridia</taxon>
        <taxon>Eubacteriales</taxon>
        <taxon>Clostridiaceae</taxon>
        <taxon>Clostridium</taxon>
    </lineage>
</organism>
<dbReference type="PANTHER" id="PTHR43394:SF1">
    <property type="entry name" value="ATP-BINDING CASSETTE SUB-FAMILY B MEMBER 10, MITOCHONDRIAL"/>
    <property type="match status" value="1"/>
</dbReference>
<evidence type="ECO:0000256" key="3">
    <source>
        <dbReference type="ARBA" id="ARBA00022989"/>
    </source>
</evidence>
<feature type="domain" description="ABC transmembrane type-1" evidence="6">
    <location>
        <begin position="1"/>
        <end position="158"/>
    </location>
</feature>
<dbReference type="InterPro" id="IPR036640">
    <property type="entry name" value="ABC1_TM_sf"/>
</dbReference>
<comment type="subcellular location">
    <subcellularLocation>
        <location evidence="1">Cell membrane</location>
        <topology evidence="1">Multi-pass membrane protein</topology>
    </subcellularLocation>
</comment>
<feature type="transmembrane region" description="Helical" evidence="5">
    <location>
        <begin position="29"/>
        <end position="50"/>
    </location>
</feature>
<keyword evidence="8" id="KW-1185">Reference proteome</keyword>
<comment type="caution">
    <text evidence="7">The sequence shown here is derived from an EMBL/GenBank/DDBJ whole genome shotgun (WGS) entry which is preliminary data.</text>
</comment>
<dbReference type="InterPro" id="IPR039421">
    <property type="entry name" value="Type_1_exporter"/>
</dbReference>
<keyword evidence="4 5" id="KW-0472">Membrane</keyword>
<evidence type="ECO:0000256" key="5">
    <source>
        <dbReference type="SAM" id="Phobius"/>
    </source>
</evidence>
<sequence length="158" mass="18215">RKLESLPFRFYDNAKTGDLMSRLTADVEVFRFFLSFGCAQCLNFLLLLGFGLGAMVYLHPLLAVVTLLAMPFLSVTVYRFDRRVHPAFLGVRRSFARLTTKVQENISGMHTVKALAREELEISRFGERNRQYMETNLETAYIWSTYFPLMELIGNISV</sequence>
<evidence type="ECO:0000313" key="8">
    <source>
        <dbReference type="Proteomes" id="UP001276854"/>
    </source>
</evidence>
<dbReference type="InterPro" id="IPR011527">
    <property type="entry name" value="ABC1_TM_dom"/>
</dbReference>
<feature type="non-terminal residue" evidence="7">
    <location>
        <position position="1"/>
    </location>
</feature>
<proteinExistence type="predicted"/>
<evidence type="ECO:0000256" key="1">
    <source>
        <dbReference type="ARBA" id="ARBA00004651"/>
    </source>
</evidence>
<keyword evidence="3 5" id="KW-1133">Transmembrane helix</keyword>
<accession>A0ABU4GH31</accession>
<feature type="non-terminal residue" evidence="7">
    <location>
        <position position="158"/>
    </location>
</feature>
<gene>
    <name evidence="7" type="ORF">RZO55_01470</name>
</gene>
<feature type="transmembrane region" description="Helical" evidence="5">
    <location>
        <begin position="56"/>
        <end position="78"/>
    </location>
</feature>
<dbReference type="Pfam" id="PF00664">
    <property type="entry name" value="ABC_membrane"/>
    <property type="match status" value="1"/>
</dbReference>
<evidence type="ECO:0000256" key="4">
    <source>
        <dbReference type="ARBA" id="ARBA00023136"/>
    </source>
</evidence>
<dbReference type="Gene3D" id="1.20.1560.10">
    <property type="entry name" value="ABC transporter type 1, transmembrane domain"/>
    <property type="match status" value="1"/>
</dbReference>
<dbReference type="PANTHER" id="PTHR43394">
    <property type="entry name" value="ATP-DEPENDENT PERMEASE MDL1, MITOCHONDRIAL"/>
    <property type="match status" value="1"/>
</dbReference>
<protein>
    <submittedName>
        <fullName evidence="7">ABC transporter transmembrane domain-containing protein</fullName>
    </submittedName>
</protein>
<dbReference type="PROSITE" id="PS50929">
    <property type="entry name" value="ABC_TM1F"/>
    <property type="match status" value="1"/>
</dbReference>
<evidence type="ECO:0000259" key="6">
    <source>
        <dbReference type="PROSITE" id="PS50929"/>
    </source>
</evidence>
<name>A0ABU4GH31_9CLOT</name>
<evidence type="ECO:0000256" key="2">
    <source>
        <dbReference type="ARBA" id="ARBA00022692"/>
    </source>
</evidence>
<dbReference type="Proteomes" id="UP001276854">
    <property type="component" value="Unassembled WGS sequence"/>
</dbReference>
<evidence type="ECO:0000313" key="7">
    <source>
        <dbReference type="EMBL" id="MDW2796258.1"/>
    </source>
</evidence>